<dbReference type="SUPFAM" id="SSF48264">
    <property type="entry name" value="Cytochrome P450"/>
    <property type="match status" value="1"/>
</dbReference>
<dbReference type="InterPro" id="IPR001128">
    <property type="entry name" value="Cyt_P450"/>
</dbReference>
<sequence>MQHADPAHTRPVSVWPPVPPGAESPVIPDAAPPVRVTLSDGSMHWLVSRYADVRTVLSDSRFSADDQHPGFPRLIPLPPLPGGLSFLRMDPPRHDVLRRVLTPRFTVRRIEALRPAVERTAEELLDGMERGGPPADLVQAFALPLASRTLCELLGVPYRDHAMFQEHSTNVVATDTDPDTATASFTVLEEYLAELVEEKRARPTDDLIGAALAQQESAALTDEDVVALARLMLIAGHETTANMISMSVLTLVRHPERAAALRGAPELLRPAVEELLRYLAVVRDGIARVATERVRLGGQVIEAGEGVVVSLQSANHDAAAFPDAAELDLGRDARGHVAFGYGVHQCIGQALARVQLQIALTALLRRFPRLRGTVAPEDLAFREFSVVVGPRSLPVAW</sequence>
<dbReference type="InterPro" id="IPR017972">
    <property type="entry name" value="Cyt_P450_CS"/>
</dbReference>
<dbReference type="PANTHER" id="PTHR46696:SF1">
    <property type="entry name" value="CYTOCHROME P450 YJIB-RELATED"/>
    <property type="match status" value="1"/>
</dbReference>
<gene>
    <name evidence="3" type="ORF">RM572_25840</name>
</gene>
<keyword evidence="2" id="KW-0349">Heme</keyword>
<dbReference type="InterPro" id="IPR036396">
    <property type="entry name" value="Cyt_P450_sf"/>
</dbReference>
<accession>A0ABU2NYX0</accession>
<keyword evidence="2" id="KW-0560">Oxidoreductase</keyword>
<evidence type="ECO:0000256" key="1">
    <source>
        <dbReference type="ARBA" id="ARBA00010617"/>
    </source>
</evidence>
<evidence type="ECO:0000256" key="2">
    <source>
        <dbReference type="RuleBase" id="RU000461"/>
    </source>
</evidence>
<evidence type="ECO:0000313" key="3">
    <source>
        <dbReference type="EMBL" id="MDT0382186.1"/>
    </source>
</evidence>
<dbReference type="EMBL" id="JAVREQ010000032">
    <property type="protein sequence ID" value="MDT0382186.1"/>
    <property type="molecule type" value="Genomic_DNA"/>
</dbReference>
<dbReference type="InterPro" id="IPR002397">
    <property type="entry name" value="Cyt_P450_B"/>
</dbReference>
<dbReference type="RefSeq" id="WP_311675795.1">
    <property type="nucleotide sequence ID" value="NZ_JAVREQ010000032.1"/>
</dbReference>
<keyword evidence="2" id="KW-0503">Monooxygenase</keyword>
<dbReference type="Proteomes" id="UP001183414">
    <property type="component" value="Unassembled WGS sequence"/>
</dbReference>
<dbReference type="PROSITE" id="PS00086">
    <property type="entry name" value="CYTOCHROME_P450"/>
    <property type="match status" value="1"/>
</dbReference>
<keyword evidence="2" id="KW-0479">Metal-binding</keyword>
<dbReference type="PANTHER" id="PTHR46696">
    <property type="entry name" value="P450, PUTATIVE (EUROFUNG)-RELATED"/>
    <property type="match status" value="1"/>
</dbReference>
<dbReference type="PRINTS" id="PR00385">
    <property type="entry name" value="P450"/>
</dbReference>
<dbReference type="CDD" id="cd11030">
    <property type="entry name" value="CYP105-like"/>
    <property type="match status" value="1"/>
</dbReference>
<dbReference type="Pfam" id="PF00067">
    <property type="entry name" value="p450"/>
    <property type="match status" value="1"/>
</dbReference>
<keyword evidence="4" id="KW-1185">Reference proteome</keyword>
<evidence type="ECO:0000313" key="4">
    <source>
        <dbReference type="Proteomes" id="UP001183414"/>
    </source>
</evidence>
<comment type="similarity">
    <text evidence="1 2">Belongs to the cytochrome P450 family.</text>
</comment>
<dbReference type="Gene3D" id="1.10.630.10">
    <property type="entry name" value="Cytochrome P450"/>
    <property type="match status" value="1"/>
</dbReference>
<organism evidence="3 4">
    <name type="scientific">Streptomyces hazeniae</name>
    <dbReference type="NCBI Taxonomy" id="3075538"/>
    <lineage>
        <taxon>Bacteria</taxon>
        <taxon>Bacillati</taxon>
        <taxon>Actinomycetota</taxon>
        <taxon>Actinomycetes</taxon>
        <taxon>Kitasatosporales</taxon>
        <taxon>Streptomycetaceae</taxon>
        <taxon>Streptomyces</taxon>
    </lineage>
</organism>
<protein>
    <submittedName>
        <fullName evidence="3">Cytochrome P450</fullName>
    </submittedName>
</protein>
<dbReference type="PRINTS" id="PR00359">
    <property type="entry name" value="BP450"/>
</dbReference>
<proteinExistence type="inferred from homology"/>
<comment type="caution">
    <text evidence="3">The sequence shown here is derived from an EMBL/GenBank/DDBJ whole genome shotgun (WGS) entry which is preliminary data.</text>
</comment>
<name>A0ABU2NYX0_9ACTN</name>
<keyword evidence="2" id="KW-0408">Iron</keyword>
<reference evidence="4" key="1">
    <citation type="submission" date="2023-07" db="EMBL/GenBank/DDBJ databases">
        <title>30 novel species of actinomycetes from the DSMZ collection.</title>
        <authorList>
            <person name="Nouioui I."/>
        </authorList>
    </citation>
    <scope>NUCLEOTIDE SEQUENCE [LARGE SCALE GENOMIC DNA]</scope>
    <source>
        <strain evidence="4">DSM 42041</strain>
    </source>
</reference>